<dbReference type="InterPro" id="IPR036812">
    <property type="entry name" value="NAD(P)_OxRdtase_dom_sf"/>
</dbReference>
<dbReference type="AlphaFoldDB" id="A0A381Q3W5"/>
<protein>
    <recommendedName>
        <fullName evidence="1">NADP-dependent oxidoreductase domain-containing protein</fullName>
    </recommendedName>
</protein>
<dbReference type="SUPFAM" id="SSF51430">
    <property type="entry name" value="NAD(P)-linked oxidoreductase"/>
    <property type="match status" value="1"/>
</dbReference>
<sequence length="323" mass="34810">MQYNPLGRTGLNVSRVGFGGGGIGQVWGATTREEAVKAVHRALDLGINYFDVAPAYGDGKAEEALGIALEGRSEGVIIGTKVRVPVNNLGDATGAVQRSMETSLRLLKRDSVDILHVHNRFTENRGDVPNSLSADDVMGPVLKAYQAVQQAGKTRFIGLSAMDHHVPTLKTIMESGDWDTVLAYYNLLNWTAQLPPPPGAALFDNGQNILLAKKHNMGVIGIRSHAAGALTSGVDRPVPPDNDLLRQDVASAAQLGFLLDGNIKTLSQAATVFCLMNEDIHTTVPGVKNRAETEEMAGCIDLAPFSEAQMTRLKELYFKGFRY</sequence>
<reference evidence="2" key="1">
    <citation type="submission" date="2018-05" db="EMBL/GenBank/DDBJ databases">
        <authorList>
            <person name="Lanie J.A."/>
            <person name="Ng W.-L."/>
            <person name="Kazmierczak K.M."/>
            <person name="Andrzejewski T.M."/>
            <person name="Davidsen T.M."/>
            <person name="Wayne K.J."/>
            <person name="Tettelin H."/>
            <person name="Glass J.I."/>
            <person name="Rusch D."/>
            <person name="Podicherti R."/>
            <person name="Tsui H.-C.T."/>
            <person name="Winkler M.E."/>
        </authorList>
    </citation>
    <scope>NUCLEOTIDE SEQUENCE</scope>
</reference>
<proteinExistence type="predicted"/>
<dbReference type="Gene3D" id="3.20.20.100">
    <property type="entry name" value="NADP-dependent oxidoreductase domain"/>
    <property type="match status" value="1"/>
</dbReference>
<dbReference type="PANTHER" id="PTHR43312:SF1">
    <property type="entry name" value="NADP-DEPENDENT OXIDOREDUCTASE DOMAIN-CONTAINING PROTEIN"/>
    <property type="match status" value="1"/>
</dbReference>
<dbReference type="PANTHER" id="PTHR43312">
    <property type="entry name" value="D-THREO-ALDOSE 1-DEHYDROGENASE"/>
    <property type="match status" value="1"/>
</dbReference>
<dbReference type="InterPro" id="IPR053135">
    <property type="entry name" value="AKR2_Oxidoreductase"/>
</dbReference>
<organism evidence="2">
    <name type="scientific">marine metagenome</name>
    <dbReference type="NCBI Taxonomy" id="408172"/>
    <lineage>
        <taxon>unclassified sequences</taxon>
        <taxon>metagenomes</taxon>
        <taxon>ecological metagenomes</taxon>
    </lineage>
</organism>
<evidence type="ECO:0000313" key="2">
    <source>
        <dbReference type="EMBL" id="SUZ73009.1"/>
    </source>
</evidence>
<gene>
    <name evidence="2" type="ORF">METZ01_LOCUS25863</name>
</gene>
<dbReference type="InterPro" id="IPR023210">
    <property type="entry name" value="NADP_OxRdtase_dom"/>
</dbReference>
<feature type="domain" description="NADP-dependent oxidoreductase" evidence="1">
    <location>
        <begin position="16"/>
        <end position="316"/>
    </location>
</feature>
<dbReference type="CDD" id="cd19104">
    <property type="entry name" value="AKR_unchar"/>
    <property type="match status" value="1"/>
</dbReference>
<accession>A0A381Q3W5</accession>
<dbReference type="EMBL" id="UINC01001164">
    <property type="protein sequence ID" value="SUZ73009.1"/>
    <property type="molecule type" value="Genomic_DNA"/>
</dbReference>
<evidence type="ECO:0000259" key="1">
    <source>
        <dbReference type="Pfam" id="PF00248"/>
    </source>
</evidence>
<dbReference type="Pfam" id="PF00248">
    <property type="entry name" value="Aldo_ket_red"/>
    <property type="match status" value="1"/>
</dbReference>
<name>A0A381Q3W5_9ZZZZ</name>